<feature type="transmembrane region" description="Helical" evidence="5">
    <location>
        <begin position="167"/>
        <end position="188"/>
    </location>
</feature>
<keyword evidence="4 5" id="KW-0472">Membrane</keyword>
<dbReference type="STRING" id="10228.B3S8X3"/>
<feature type="transmembrane region" description="Helical" evidence="5">
    <location>
        <begin position="99"/>
        <end position="122"/>
    </location>
</feature>
<evidence type="ECO:0000259" key="6">
    <source>
        <dbReference type="PROSITE" id="PS50801"/>
    </source>
</evidence>
<reference evidence="7 8" key="1">
    <citation type="journal article" date="2008" name="Nature">
        <title>The Trichoplax genome and the nature of placozoans.</title>
        <authorList>
            <person name="Srivastava M."/>
            <person name="Begovic E."/>
            <person name="Chapman J."/>
            <person name="Putnam N.H."/>
            <person name="Hellsten U."/>
            <person name="Kawashima T."/>
            <person name="Kuo A."/>
            <person name="Mitros T."/>
            <person name="Salamov A."/>
            <person name="Carpenter M.L."/>
            <person name="Signorovitch A.Y."/>
            <person name="Moreno M.A."/>
            <person name="Kamm K."/>
            <person name="Grimwood J."/>
            <person name="Schmutz J."/>
            <person name="Shapiro H."/>
            <person name="Grigoriev I.V."/>
            <person name="Buss L.W."/>
            <person name="Schierwater B."/>
            <person name="Dellaporta S.L."/>
            <person name="Rokhsar D.S."/>
        </authorList>
    </citation>
    <scope>NUCLEOTIDE SEQUENCE [LARGE SCALE GENOMIC DNA]</scope>
    <source>
        <strain evidence="7 8">Grell-BS-1999</strain>
    </source>
</reference>
<dbReference type="GO" id="GO:0015116">
    <property type="term" value="F:sulfate transmembrane transporter activity"/>
    <property type="evidence" value="ECO:0000318"/>
    <property type="project" value="GO_Central"/>
</dbReference>
<feature type="transmembrane region" description="Helical" evidence="5">
    <location>
        <begin position="462"/>
        <end position="491"/>
    </location>
</feature>
<dbReference type="OrthoDB" id="288203at2759"/>
<dbReference type="PhylomeDB" id="B3S8X3"/>
<dbReference type="CTD" id="6757932"/>
<feature type="transmembrane region" description="Helical" evidence="5">
    <location>
        <begin position="406"/>
        <end position="426"/>
    </location>
</feature>
<dbReference type="GO" id="GO:1902476">
    <property type="term" value="P:chloride transmembrane transport"/>
    <property type="evidence" value="ECO:0000318"/>
    <property type="project" value="GO_Central"/>
</dbReference>
<dbReference type="SUPFAM" id="SSF52091">
    <property type="entry name" value="SpoIIaa-like"/>
    <property type="match status" value="1"/>
</dbReference>
<gene>
    <name evidence="7" type="ORF">TRIADDRAFT_60775</name>
</gene>
<organism evidence="7 8">
    <name type="scientific">Trichoplax adhaerens</name>
    <name type="common">Trichoplax reptans</name>
    <dbReference type="NCBI Taxonomy" id="10228"/>
    <lineage>
        <taxon>Eukaryota</taxon>
        <taxon>Metazoa</taxon>
        <taxon>Placozoa</taxon>
        <taxon>Uniplacotomia</taxon>
        <taxon>Trichoplacea</taxon>
        <taxon>Trichoplacidae</taxon>
        <taxon>Trichoplax</taxon>
    </lineage>
</organism>
<dbReference type="InterPro" id="IPR002645">
    <property type="entry name" value="STAS_dom"/>
</dbReference>
<evidence type="ECO:0000313" key="7">
    <source>
        <dbReference type="EMBL" id="EDV20778.1"/>
    </source>
</evidence>
<dbReference type="PANTHER" id="PTHR11814">
    <property type="entry name" value="SULFATE TRANSPORTER"/>
    <property type="match status" value="1"/>
</dbReference>
<dbReference type="NCBIfam" id="TIGR00815">
    <property type="entry name" value="sulP"/>
    <property type="match status" value="1"/>
</dbReference>
<evidence type="ECO:0000256" key="3">
    <source>
        <dbReference type="ARBA" id="ARBA00022989"/>
    </source>
</evidence>
<evidence type="ECO:0000256" key="5">
    <source>
        <dbReference type="SAM" id="Phobius"/>
    </source>
</evidence>
<proteinExistence type="predicted"/>
<evidence type="ECO:0000256" key="4">
    <source>
        <dbReference type="ARBA" id="ARBA00023136"/>
    </source>
</evidence>
<dbReference type="KEGG" id="tad:TRIADDRAFT_60775"/>
<feature type="transmembrane region" description="Helical" evidence="5">
    <location>
        <begin position="72"/>
        <end position="93"/>
    </location>
</feature>
<feature type="domain" description="STAS" evidence="6">
    <location>
        <begin position="504"/>
        <end position="597"/>
    </location>
</feature>
<accession>B3S8X3</accession>
<dbReference type="InParanoid" id="B3S8X3"/>
<dbReference type="InterPro" id="IPR036513">
    <property type="entry name" value="STAS_dom_sf"/>
</dbReference>
<dbReference type="RefSeq" id="XP_002116719.1">
    <property type="nucleotide sequence ID" value="XM_002116683.1"/>
</dbReference>
<dbReference type="InterPro" id="IPR001902">
    <property type="entry name" value="SLC26A/SulP_fam"/>
</dbReference>
<feature type="transmembrane region" description="Helical" evidence="5">
    <location>
        <begin position="334"/>
        <end position="355"/>
    </location>
</feature>
<dbReference type="CDD" id="cd07042">
    <property type="entry name" value="STAS_SulP_like_sulfate_transporter"/>
    <property type="match status" value="1"/>
</dbReference>
<dbReference type="PROSITE" id="PS50801">
    <property type="entry name" value="STAS"/>
    <property type="match status" value="1"/>
</dbReference>
<protein>
    <recommendedName>
        <fullName evidence="6">STAS domain-containing protein</fullName>
    </recommendedName>
</protein>
<dbReference type="InterPro" id="IPR011547">
    <property type="entry name" value="SLC26A/SulP_dom"/>
</dbReference>
<keyword evidence="2 5" id="KW-0812">Transmembrane</keyword>
<dbReference type="Pfam" id="PF01740">
    <property type="entry name" value="STAS"/>
    <property type="match status" value="1"/>
</dbReference>
<comment type="subcellular location">
    <subcellularLocation>
        <location evidence="1">Membrane</location>
        <topology evidence="1">Multi-pass membrane protein</topology>
    </subcellularLocation>
</comment>
<dbReference type="PROSITE" id="PS01130">
    <property type="entry name" value="SLC26A"/>
    <property type="match status" value="1"/>
</dbReference>
<dbReference type="OMA" id="IPETAGF"/>
<dbReference type="HOGENOM" id="CLU_003182_12_2_1"/>
<dbReference type="AlphaFoldDB" id="B3S8X3"/>
<dbReference type="GO" id="GO:0008271">
    <property type="term" value="F:secondary active sulfate transmembrane transporter activity"/>
    <property type="evidence" value="ECO:0007669"/>
    <property type="project" value="InterPro"/>
</dbReference>
<evidence type="ECO:0000256" key="1">
    <source>
        <dbReference type="ARBA" id="ARBA00004141"/>
    </source>
</evidence>
<name>B3S8X3_TRIAD</name>
<dbReference type="GO" id="GO:1902358">
    <property type="term" value="P:sulfate transmembrane transport"/>
    <property type="evidence" value="ECO:0000318"/>
    <property type="project" value="GO_Central"/>
</dbReference>
<dbReference type="InterPro" id="IPR018045">
    <property type="entry name" value="S04_transporter_CS"/>
</dbReference>
<dbReference type="GO" id="GO:0005886">
    <property type="term" value="C:plasma membrane"/>
    <property type="evidence" value="ECO:0000318"/>
    <property type="project" value="GO_Central"/>
</dbReference>
<dbReference type="Gene3D" id="3.30.750.24">
    <property type="entry name" value="STAS domain"/>
    <property type="match status" value="1"/>
</dbReference>
<evidence type="ECO:0000313" key="8">
    <source>
        <dbReference type="Proteomes" id="UP000009022"/>
    </source>
</evidence>
<dbReference type="Pfam" id="PF00916">
    <property type="entry name" value="Sulfate_transp"/>
    <property type="match status" value="1"/>
</dbReference>
<dbReference type="EMBL" id="DS985257">
    <property type="protein sequence ID" value="EDV20778.1"/>
    <property type="molecule type" value="Genomic_DNA"/>
</dbReference>
<evidence type="ECO:0000256" key="2">
    <source>
        <dbReference type="ARBA" id="ARBA00022692"/>
    </source>
</evidence>
<keyword evidence="8" id="KW-1185">Reference proteome</keyword>
<dbReference type="eggNOG" id="KOG0236">
    <property type="taxonomic scope" value="Eukaryota"/>
</dbReference>
<sequence length="628" mass="69402">MASPRLILDGEDLPETALTATAEDQKRINRYEGNPCVNLLKEKCCSKSCIRSRLPIVEWLPKYRLRDLQCDIIAGITVGVMVVPQALAYANVAELPPQYGLYASFLGVFVYCFLGTSKDVTLGPTAVMCLMVAEYSRDGDPNYAILLAFLSGVIQVIMGFLDLGFVVNFISVPVISGFTSAAAITITVSQLKDLFGLKDIPREFFERVYTICEKLPETKPWDACMGLSCIVILYILKYMKDYDYKDEKYNYAPPKWQRGCRNFIWLIGTARNAFIAVISALVCLVLAYLGYPEDTVSLTGPIVGGLPPFGPPPFSTTENNATIGFGKMAENLNAGIIVIPLIGYLENIAIAKTFARKNKYKIDASQELIAIGFANVISSFAASLPITGSFSRSAVNSASGVRTTLAGLFTGGIVLLALAFLTNWFYYIPKAALAAIIITAVLSMIDFSIVRKLWRVKRLDLIPLAVSFFVSFVGLEYGILAGVAVSVAFLLHAAALPRIEMFADEVYVLKINGNLNYPGVERFINYIQNKIFGRKGATRKCVVIDCSHIFMIDYTTTQGFNQILEEFKRFDSKLHFAEVHPRIRRTLIAAGVDDGIIFPTVDAATNAFYDPDRELEDDNQSDFCMTFL</sequence>
<dbReference type="GeneID" id="6757932"/>
<feature type="transmembrane region" description="Helical" evidence="5">
    <location>
        <begin position="367"/>
        <end position="386"/>
    </location>
</feature>
<feature type="transmembrane region" description="Helical" evidence="5">
    <location>
        <begin position="263"/>
        <end position="291"/>
    </location>
</feature>
<dbReference type="FunCoup" id="B3S8X3">
    <property type="interactions" value="17"/>
</dbReference>
<dbReference type="Proteomes" id="UP000009022">
    <property type="component" value="Unassembled WGS sequence"/>
</dbReference>
<feature type="transmembrane region" description="Helical" evidence="5">
    <location>
        <begin position="143"/>
        <end position="161"/>
    </location>
</feature>
<feature type="transmembrane region" description="Helical" evidence="5">
    <location>
        <begin position="431"/>
        <end position="450"/>
    </location>
</feature>
<keyword evidence="3 5" id="KW-1133">Transmembrane helix</keyword>